<evidence type="ECO:0000313" key="10">
    <source>
        <dbReference type="EMBL" id="PWK23870.1"/>
    </source>
</evidence>
<dbReference type="GO" id="GO:0044874">
    <property type="term" value="P:lipoprotein localization to outer membrane"/>
    <property type="evidence" value="ECO:0007669"/>
    <property type="project" value="TreeGrafter"/>
</dbReference>
<keyword evidence="5 7" id="KW-1133">Transmembrane helix</keyword>
<feature type="transmembrane region" description="Helical" evidence="7">
    <location>
        <begin position="20"/>
        <end position="39"/>
    </location>
</feature>
<evidence type="ECO:0000256" key="5">
    <source>
        <dbReference type="ARBA" id="ARBA00022989"/>
    </source>
</evidence>
<dbReference type="EMBL" id="QGGO01000016">
    <property type="protein sequence ID" value="PWK23870.1"/>
    <property type="molecule type" value="Genomic_DNA"/>
</dbReference>
<protein>
    <submittedName>
        <fullName evidence="10">Putative ABC transport system permease protein</fullName>
    </submittedName>
</protein>
<name>A0A316ELM1_9BACT</name>
<dbReference type="PANTHER" id="PTHR30489:SF0">
    <property type="entry name" value="LIPOPROTEIN-RELEASING SYSTEM TRANSMEMBRANE PROTEIN LOLE"/>
    <property type="match status" value="1"/>
</dbReference>
<dbReference type="PANTHER" id="PTHR30489">
    <property type="entry name" value="LIPOPROTEIN-RELEASING SYSTEM TRANSMEMBRANE PROTEIN LOLE"/>
    <property type="match status" value="1"/>
</dbReference>
<feature type="transmembrane region" description="Helical" evidence="7">
    <location>
        <begin position="324"/>
        <end position="347"/>
    </location>
</feature>
<evidence type="ECO:0000259" key="8">
    <source>
        <dbReference type="Pfam" id="PF02687"/>
    </source>
</evidence>
<evidence type="ECO:0000256" key="3">
    <source>
        <dbReference type="ARBA" id="ARBA00022475"/>
    </source>
</evidence>
<evidence type="ECO:0000256" key="4">
    <source>
        <dbReference type="ARBA" id="ARBA00022692"/>
    </source>
</evidence>
<evidence type="ECO:0000256" key="6">
    <source>
        <dbReference type="ARBA" id="ARBA00023136"/>
    </source>
</evidence>
<comment type="caution">
    <text evidence="10">The sequence shown here is derived from an EMBL/GenBank/DDBJ whole genome shotgun (WGS) entry which is preliminary data.</text>
</comment>
<dbReference type="GO" id="GO:0098797">
    <property type="term" value="C:plasma membrane protein complex"/>
    <property type="evidence" value="ECO:0007669"/>
    <property type="project" value="TreeGrafter"/>
</dbReference>
<feature type="transmembrane region" description="Helical" evidence="7">
    <location>
        <begin position="381"/>
        <end position="399"/>
    </location>
</feature>
<gene>
    <name evidence="10" type="ORF">LV89_03077</name>
</gene>
<comment type="similarity">
    <text evidence="2">Belongs to the ABC-4 integral membrane protein family. LolC/E subfamily.</text>
</comment>
<dbReference type="RefSeq" id="WP_109743787.1">
    <property type="nucleotide sequence ID" value="NZ_QGGO01000016.1"/>
</dbReference>
<keyword evidence="3" id="KW-1003">Cell membrane</keyword>
<feature type="transmembrane region" description="Helical" evidence="7">
    <location>
        <begin position="353"/>
        <end position="374"/>
    </location>
</feature>
<dbReference type="AlphaFoldDB" id="A0A316ELM1"/>
<feature type="transmembrane region" description="Helical" evidence="7">
    <location>
        <begin position="276"/>
        <end position="297"/>
    </location>
</feature>
<keyword evidence="6 7" id="KW-0472">Membrane</keyword>
<dbReference type="Pfam" id="PF12704">
    <property type="entry name" value="MacB_PCD"/>
    <property type="match status" value="1"/>
</dbReference>
<dbReference type="Proteomes" id="UP000245489">
    <property type="component" value="Unassembled WGS sequence"/>
</dbReference>
<keyword evidence="4 7" id="KW-0812">Transmembrane</keyword>
<comment type="subcellular location">
    <subcellularLocation>
        <location evidence="1">Cell membrane</location>
        <topology evidence="1">Multi-pass membrane protein</topology>
    </subcellularLocation>
</comment>
<accession>A0A316ELM1</accession>
<dbReference type="OrthoDB" id="9784014at2"/>
<feature type="domain" description="MacB-like periplasmic core" evidence="9">
    <location>
        <begin position="18"/>
        <end position="247"/>
    </location>
</feature>
<feature type="domain" description="ABC3 transporter permease C-terminal" evidence="8">
    <location>
        <begin position="283"/>
        <end position="407"/>
    </location>
</feature>
<dbReference type="InterPro" id="IPR025857">
    <property type="entry name" value="MacB_PCD"/>
</dbReference>
<evidence type="ECO:0000259" key="9">
    <source>
        <dbReference type="Pfam" id="PF12704"/>
    </source>
</evidence>
<reference evidence="10 11" key="1">
    <citation type="submission" date="2018-05" db="EMBL/GenBank/DDBJ databases">
        <title>Genomic Encyclopedia of Archaeal and Bacterial Type Strains, Phase II (KMG-II): from individual species to whole genera.</title>
        <authorList>
            <person name="Goeker M."/>
        </authorList>
    </citation>
    <scope>NUCLEOTIDE SEQUENCE [LARGE SCALE GENOMIC DNA]</scope>
    <source>
        <strain evidence="10 11">DSM 22214</strain>
    </source>
</reference>
<evidence type="ECO:0000256" key="2">
    <source>
        <dbReference type="ARBA" id="ARBA00005236"/>
    </source>
</evidence>
<organism evidence="10 11">
    <name type="scientific">Arcicella aurantiaca</name>
    <dbReference type="NCBI Taxonomy" id="591202"/>
    <lineage>
        <taxon>Bacteria</taxon>
        <taxon>Pseudomonadati</taxon>
        <taxon>Bacteroidota</taxon>
        <taxon>Cytophagia</taxon>
        <taxon>Cytophagales</taxon>
        <taxon>Flectobacillaceae</taxon>
        <taxon>Arcicella</taxon>
    </lineage>
</organism>
<evidence type="ECO:0000313" key="11">
    <source>
        <dbReference type="Proteomes" id="UP000245489"/>
    </source>
</evidence>
<evidence type="ECO:0000256" key="1">
    <source>
        <dbReference type="ARBA" id="ARBA00004651"/>
    </source>
</evidence>
<dbReference type="InterPro" id="IPR003838">
    <property type="entry name" value="ABC3_permease_C"/>
</dbReference>
<evidence type="ECO:0000256" key="7">
    <source>
        <dbReference type="SAM" id="Phobius"/>
    </source>
</evidence>
<sequence>MNYLQFAYRNILRHRRRSIVTIMTVCLGFVALGVLGGFLNNIFSRLKGQAIVAERFGHLTFAKKGFHENGKLEPEKYLWNAQELAKILSVTRKNAEIELATPRLRMFGVTSNGKASTIFVTEAIVPDDDQKLIKTNVDGRTEIAGMVTFEAKKQDNSAVIVGSELATMLKIKKGQSLTLLTSTKDGVANAVDVKIAGNYNTGNPATNDKFILSDFSLAQNLYDTDGAERVIVTLKNPENIDVVKTQLLEQLTSAGLQVEAKTWEELSPSYKKVTTLFGIIFRVLTIIISVIVLLTVLNTMQMVVSERTKEIGTMRAIGMLKSQVIKLFCVEGLIMGIMGCLLAIPILLAIAGILQVIGISFIPPVASVAVPLVLMLKVPKLMFVFALFSIVAIVSSFLVSRKIANQQIVDSLIQSN</sequence>
<keyword evidence="11" id="KW-1185">Reference proteome</keyword>
<proteinExistence type="inferred from homology"/>
<dbReference type="InterPro" id="IPR051447">
    <property type="entry name" value="Lipoprotein-release_system"/>
</dbReference>
<dbReference type="Pfam" id="PF02687">
    <property type="entry name" value="FtsX"/>
    <property type="match status" value="1"/>
</dbReference>